<feature type="transmembrane region" description="Helical" evidence="1">
    <location>
        <begin position="17"/>
        <end position="35"/>
    </location>
</feature>
<proteinExistence type="predicted"/>
<keyword evidence="1" id="KW-1133">Transmembrane helix</keyword>
<protein>
    <submittedName>
        <fullName evidence="2">Uncharacterized protein</fullName>
    </submittedName>
</protein>
<keyword evidence="1" id="KW-0472">Membrane</keyword>
<dbReference type="EMBL" id="JAATVY010000039">
    <property type="protein sequence ID" value="NJC73909.1"/>
    <property type="molecule type" value="Genomic_DNA"/>
</dbReference>
<organism evidence="2 3">
    <name type="scientific">Planosporangium thailandense</name>
    <dbReference type="NCBI Taxonomy" id="765197"/>
    <lineage>
        <taxon>Bacteria</taxon>
        <taxon>Bacillati</taxon>
        <taxon>Actinomycetota</taxon>
        <taxon>Actinomycetes</taxon>
        <taxon>Micromonosporales</taxon>
        <taxon>Micromonosporaceae</taxon>
        <taxon>Planosporangium</taxon>
    </lineage>
</organism>
<name>A0ABX0Y9J0_9ACTN</name>
<comment type="caution">
    <text evidence="2">The sequence shown here is derived from an EMBL/GenBank/DDBJ whole genome shotgun (WGS) entry which is preliminary data.</text>
</comment>
<keyword evidence="3" id="KW-1185">Reference proteome</keyword>
<evidence type="ECO:0000313" key="2">
    <source>
        <dbReference type="EMBL" id="NJC73909.1"/>
    </source>
</evidence>
<gene>
    <name evidence="2" type="ORF">HC031_29975</name>
</gene>
<reference evidence="2 3" key="1">
    <citation type="submission" date="2020-03" db="EMBL/GenBank/DDBJ databases">
        <title>WGS of the type strain of Planosporangium spp.</title>
        <authorList>
            <person name="Thawai C."/>
        </authorList>
    </citation>
    <scope>NUCLEOTIDE SEQUENCE [LARGE SCALE GENOMIC DNA]</scope>
    <source>
        <strain evidence="2 3">TBRC 5610</strain>
    </source>
</reference>
<keyword evidence="1" id="KW-0812">Transmembrane</keyword>
<dbReference type="RefSeq" id="WP_167928813.1">
    <property type="nucleotide sequence ID" value="NZ_JAATVY010000039.1"/>
</dbReference>
<dbReference type="Proteomes" id="UP000722989">
    <property type="component" value="Unassembled WGS sequence"/>
</dbReference>
<evidence type="ECO:0000256" key="1">
    <source>
        <dbReference type="SAM" id="Phobius"/>
    </source>
</evidence>
<sequence length="217" mass="23699">MHPTSHYSLLIGARDAIGVWAVLVALAAMGFALMHGPRWREHILRARIRSSAARLRRDRYEAQHRCAQELAAAAANAAVTAHRRRTAWADTHAAAEKAWQAFEAADLAARRAVEAAAVATAYANQSHPEDTDLSRHPAVVEMRQRLATRDHLLRAYLDASAAERVAWRAADLAAAAKTSLATEALTAATRVRQHRPAIMPIPRQRTAGSGLLHPATR</sequence>
<evidence type="ECO:0000313" key="3">
    <source>
        <dbReference type="Proteomes" id="UP000722989"/>
    </source>
</evidence>
<accession>A0ABX0Y9J0</accession>